<sequence length="250" mass="27367">MLGGDGGCSAGRHRRPRGTWWAPDRDVMVRCTRDSPSVASPAPLRESRTQAAESRTQVTEIRTQAAEFCAQADVFRSGEGNPGTCAGSEVRRARRLGGIRYYVDRKQQPAPTTPAMSLRAGRPERLRHDGPPRCPGFRLPNTYADLADLNADLALLNADLADPSAELDGLPETGKLSHVESRGAAFPPSNGNPARYLAKSMGSHDNSRMLRHAVAGFDFETGHRQANAYAVPHGTQPRERQEATWWTSRR</sequence>
<protein>
    <submittedName>
        <fullName evidence="1">Uncharacterized protein</fullName>
    </submittedName>
</protein>
<dbReference type="Proteomes" id="UP000199494">
    <property type="component" value="Unassembled WGS sequence"/>
</dbReference>
<accession>A0A1G6VHG2</accession>
<reference evidence="1 2" key="1">
    <citation type="submission" date="2016-10" db="EMBL/GenBank/DDBJ databases">
        <authorList>
            <person name="de Groot N.N."/>
        </authorList>
    </citation>
    <scope>NUCLEOTIDE SEQUENCE [LARGE SCALE GENOMIC DNA]</scope>
    <source>
        <strain evidence="1 2">CGMCC 4.5506</strain>
    </source>
</reference>
<evidence type="ECO:0000313" key="2">
    <source>
        <dbReference type="Proteomes" id="UP000199494"/>
    </source>
</evidence>
<proteinExistence type="predicted"/>
<evidence type="ECO:0000313" key="1">
    <source>
        <dbReference type="EMBL" id="SDD52989.1"/>
    </source>
</evidence>
<name>A0A1G6VHG2_9PSEU</name>
<dbReference type="AlphaFoldDB" id="A0A1G6VHG2"/>
<keyword evidence="2" id="KW-1185">Reference proteome</keyword>
<dbReference type="STRING" id="530584.SAMN05421630_109252"/>
<gene>
    <name evidence="1" type="ORF">SAMN05421630_109252</name>
</gene>
<organism evidence="1 2">
    <name type="scientific">Prauserella marina</name>
    <dbReference type="NCBI Taxonomy" id="530584"/>
    <lineage>
        <taxon>Bacteria</taxon>
        <taxon>Bacillati</taxon>
        <taxon>Actinomycetota</taxon>
        <taxon>Actinomycetes</taxon>
        <taxon>Pseudonocardiales</taxon>
        <taxon>Pseudonocardiaceae</taxon>
        <taxon>Prauserella</taxon>
    </lineage>
</organism>
<dbReference type="EMBL" id="FMZE01000009">
    <property type="protein sequence ID" value="SDD52989.1"/>
    <property type="molecule type" value="Genomic_DNA"/>
</dbReference>